<sequence>MGGKLGGKKTRQWEERRWERQSTGVRIRGVAPVPFVWDFANCELFKERRDSKAFHQSSYVRTSTAFVSFVGWILFASVFFLFIWQEFDESGVDGRPVAKSLAPKLDVFSKHMSANVEVQVSEVEIKNLVVAFITLKGLEGLLFIISSSLGAHLSLLH</sequence>
<protein>
    <submittedName>
        <fullName evidence="2">Uncharacterized protein</fullName>
    </submittedName>
</protein>
<reference evidence="2 3" key="1">
    <citation type="journal article" date="2023" name="Hortic Res">
        <title>The complete reference genome for grapevine (Vitis vinifera L.) genetics and breeding.</title>
        <authorList>
            <person name="Shi X."/>
            <person name="Cao S."/>
            <person name="Wang X."/>
            <person name="Huang S."/>
            <person name="Wang Y."/>
            <person name="Liu Z."/>
            <person name="Liu W."/>
            <person name="Leng X."/>
            <person name="Peng Y."/>
            <person name="Wang N."/>
            <person name="Wang Y."/>
            <person name="Ma Z."/>
            <person name="Xu X."/>
            <person name="Zhang F."/>
            <person name="Xue H."/>
            <person name="Zhong H."/>
            <person name="Wang Y."/>
            <person name="Zhang K."/>
            <person name="Velt A."/>
            <person name="Avia K."/>
            <person name="Holtgrawe D."/>
            <person name="Grimplet J."/>
            <person name="Matus J.T."/>
            <person name="Ware D."/>
            <person name="Wu X."/>
            <person name="Wang H."/>
            <person name="Liu C."/>
            <person name="Fang Y."/>
            <person name="Rustenholz C."/>
            <person name="Cheng Z."/>
            <person name="Xiao H."/>
            <person name="Zhou Y."/>
        </authorList>
    </citation>
    <scope>NUCLEOTIDE SEQUENCE [LARGE SCALE GENOMIC DNA]</scope>
    <source>
        <strain evidence="3">cv. Pinot noir / PN40024</strain>
        <tissue evidence="2">Leaf</tissue>
    </source>
</reference>
<proteinExistence type="predicted"/>
<dbReference type="InterPro" id="IPR008637">
    <property type="entry name" value="HR_lesion"/>
</dbReference>
<evidence type="ECO:0000313" key="3">
    <source>
        <dbReference type="Proteomes" id="UP001227230"/>
    </source>
</evidence>
<feature type="transmembrane region" description="Helical" evidence="1">
    <location>
        <begin position="58"/>
        <end position="84"/>
    </location>
</feature>
<dbReference type="PANTHER" id="PTHR31474:SF1">
    <property type="entry name" value="EXPRESSED PROTEIN"/>
    <property type="match status" value="1"/>
</dbReference>
<evidence type="ECO:0000313" key="2">
    <source>
        <dbReference type="EMBL" id="WJZ90442.1"/>
    </source>
</evidence>
<keyword evidence="1" id="KW-0472">Membrane</keyword>
<name>A0ABY9C6D7_VITVI</name>
<evidence type="ECO:0000256" key="1">
    <source>
        <dbReference type="SAM" id="Phobius"/>
    </source>
</evidence>
<keyword evidence="1" id="KW-0812">Transmembrane</keyword>
<keyword evidence="1" id="KW-1133">Transmembrane helix</keyword>
<dbReference type="PANTHER" id="PTHR31474">
    <property type="entry name" value="HR-LIKE LESION-INDUCER"/>
    <property type="match status" value="1"/>
</dbReference>
<accession>A0ABY9C6D7</accession>
<organism evidence="2 3">
    <name type="scientific">Vitis vinifera</name>
    <name type="common">Grape</name>
    <dbReference type="NCBI Taxonomy" id="29760"/>
    <lineage>
        <taxon>Eukaryota</taxon>
        <taxon>Viridiplantae</taxon>
        <taxon>Streptophyta</taxon>
        <taxon>Embryophyta</taxon>
        <taxon>Tracheophyta</taxon>
        <taxon>Spermatophyta</taxon>
        <taxon>Magnoliopsida</taxon>
        <taxon>eudicotyledons</taxon>
        <taxon>Gunneridae</taxon>
        <taxon>Pentapetalae</taxon>
        <taxon>rosids</taxon>
        <taxon>Vitales</taxon>
        <taxon>Vitaceae</taxon>
        <taxon>Viteae</taxon>
        <taxon>Vitis</taxon>
    </lineage>
</organism>
<dbReference type="Proteomes" id="UP001227230">
    <property type="component" value="Chromosome 7"/>
</dbReference>
<gene>
    <name evidence="2" type="ORF">VitviT2T_009585</name>
</gene>
<keyword evidence="3" id="KW-1185">Reference proteome</keyword>
<dbReference type="Pfam" id="PF05514">
    <property type="entry name" value="HR_lesion"/>
    <property type="match status" value="1"/>
</dbReference>
<dbReference type="EMBL" id="CP126654">
    <property type="protein sequence ID" value="WJZ90442.1"/>
    <property type="molecule type" value="Genomic_DNA"/>
</dbReference>
<feature type="transmembrane region" description="Helical" evidence="1">
    <location>
        <begin position="128"/>
        <end position="151"/>
    </location>
</feature>